<feature type="transmembrane region" description="Helical" evidence="8">
    <location>
        <begin position="139"/>
        <end position="167"/>
    </location>
</feature>
<keyword evidence="4 10" id="KW-0808">Transferase</keyword>
<dbReference type="AlphaFoldDB" id="A0A7V5CSN8"/>
<organism evidence="10">
    <name type="scientific">Acidobacterium capsulatum</name>
    <dbReference type="NCBI Taxonomy" id="33075"/>
    <lineage>
        <taxon>Bacteria</taxon>
        <taxon>Pseudomonadati</taxon>
        <taxon>Acidobacteriota</taxon>
        <taxon>Terriglobia</taxon>
        <taxon>Terriglobales</taxon>
        <taxon>Acidobacteriaceae</taxon>
        <taxon>Acidobacterium</taxon>
    </lineage>
</organism>
<protein>
    <submittedName>
        <fullName evidence="10">Glycosyltransferase</fullName>
    </submittedName>
</protein>
<comment type="caution">
    <text evidence="10">The sequence shown here is derived from an EMBL/GenBank/DDBJ whole genome shotgun (WGS) entry which is preliminary data.</text>
</comment>
<evidence type="ECO:0000313" key="10">
    <source>
        <dbReference type="EMBL" id="HGY93692.1"/>
    </source>
</evidence>
<dbReference type="GO" id="GO:0009103">
    <property type="term" value="P:lipopolysaccharide biosynthetic process"/>
    <property type="evidence" value="ECO:0007669"/>
    <property type="project" value="UniProtKB-ARBA"/>
</dbReference>
<keyword evidence="5 8" id="KW-0812">Transmembrane</keyword>
<feature type="transmembrane region" description="Helical" evidence="8">
    <location>
        <begin position="355"/>
        <end position="372"/>
    </location>
</feature>
<dbReference type="InterPro" id="IPR038731">
    <property type="entry name" value="RgtA/B/C-like"/>
</dbReference>
<feature type="transmembrane region" description="Helical" evidence="8">
    <location>
        <begin position="410"/>
        <end position="430"/>
    </location>
</feature>
<gene>
    <name evidence="10" type="ORF">ENW50_03235</name>
</gene>
<reference evidence="10" key="1">
    <citation type="journal article" date="2020" name="mSystems">
        <title>Genome- and Community-Level Interaction Insights into Carbon Utilization and Element Cycling Functions of Hydrothermarchaeota in Hydrothermal Sediment.</title>
        <authorList>
            <person name="Zhou Z."/>
            <person name="Liu Y."/>
            <person name="Xu W."/>
            <person name="Pan J."/>
            <person name="Luo Z.H."/>
            <person name="Li M."/>
        </authorList>
    </citation>
    <scope>NUCLEOTIDE SEQUENCE [LARGE SCALE GENOMIC DNA]</scope>
    <source>
        <strain evidence="10">SpSt-855</strain>
    </source>
</reference>
<evidence type="ECO:0000256" key="2">
    <source>
        <dbReference type="ARBA" id="ARBA00022475"/>
    </source>
</evidence>
<comment type="subcellular location">
    <subcellularLocation>
        <location evidence="1">Cell membrane</location>
        <topology evidence="1">Multi-pass membrane protein</topology>
    </subcellularLocation>
</comment>
<proteinExistence type="predicted"/>
<dbReference type="PANTHER" id="PTHR33908:SF11">
    <property type="entry name" value="MEMBRANE PROTEIN"/>
    <property type="match status" value="1"/>
</dbReference>
<sequence>MQVSPLRFASVEMTDQEKQAEIRARWDNWYRNRRGELCVWWSEPLRQNAGARRVPEATNVFTMERPQAGANSFRAALYLALAFGLLKIAVQVLGNLLMQHAGYGIFRDELYFIVCGRNLAWGYVDQPPMVPLLTRMTELAFGIHSLALLRLFTSVAGGLEVMMTGLLAWRLGGARWAQALAMTGIFLAPMSLANFTISTSVLEPFGWMLVAYAMVELTSLAEQGIRRGPLVARWWIVMGVTAGLGLENKWNEFFFLACLLVALMVSPQRKVLASKWFAVGFALIVLIAAPNLLWEVHHHWATLTLLHNDQVDGKNVQLPPLRFAWEQVYVQGVLMAPLWMAGIGWLLFGRRAKPYRYLGILYVLYLPLMMALHAKDYYLAAIYPLYFAAGAAAWDRWLQRAWLRRGAVPAYVALHVVGTAVALPVMWPVMPPAQELAYMERLHIKPPKMENGTTAALPQMFADMLDWKHKANLLARAYWSLPPAERAQAVIYTVNYGDASAVNVYRPDVPVAISGHQNYFFWGPRGHTGAVMIIFGDSYATDAKEFDSVSVYARDKNPWVEPYERGPVLICKGLHGGAAADLAEGAVLVLRRGGLTGGAGAFIVIDTWRFVCAFRCIAPHARARLL</sequence>
<feature type="transmembrane region" description="Helical" evidence="8">
    <location>
        <begin position="328"/>
        <end position="348"/>
    </location>
</feature>
<evidence type="ECO:0000259" key="9">
    <source>
        <dbReference type="Pfam" id="PF13231"/>
    </source>
</evidence>
<keyword evidence="2" id="KW-1003">Cell membrane</keyword>
<feature type="transmembrane region" description="Helical" evidence="8">
    <location>
        <begin position="378"/>
        <end position="398"/>
    </location>
</feature>
<name>A0A7V5CSN8_9BACT</name>
<evidence type="ECO:0000256" key="3">
    <source>
        <dbReference type="ARBA" id="ARBA00022676"/>
    </source>
</evidence>
<feature type="domain" description="Glycosyltransferase RgtA/B/C/D-like" evidence="9">
    <location>
        <begin position="125"/>
        <end position="294"/>
    </location>
</feature>
<feature type="transmembrane region" description="Helical" evidence="8">
    <location>
        <begin position="179"/>
        <end position="198"/>
    </location>
</feature>
<dbReference type="EMBL" id="DTKL01000018">
    <property type="protein sequence ID" value="HGY93692.1"/>
    <property type="molecule type" value="Genomic_DNA"/>
</dbReference>
<feature type="transmembrane region" description="Helical" evidence="8">
    <location>
        <begin position="252"/>
        <end position="269"/>
    </location>
</feature>
<feature type="transmembrane region" description="Helical" evidence="8">
    <location>
        <begin position="276"/>
        <end position="294"/>
    </location>
</feature>
<dbReference type="GO" id="GO:0016763">
    <property type="term" value="F:pentosyltransferase activity"/>
    <property type="evidence" value="ECO:0007669"/>
    <property type="project" value="TreeGrafter"/>
</dbReference>
<evidence type="ECO:0000256" key="5">
    <source>
        <dbReference type="ARBA" id="ARBA00022692"/>
    </source>
</evidence>
<evidence type="ECO:0000256" key="4">
    <source>
        <dbReference type="ARBA" id="ARBA00022679"/>
    </source>
</evidence>
<evidence type="ECO:0000256" key="8">
    <source>
        <dbReference type="SAM" id="Phobius"/>
    </source>
</evidence>
<keyword evidence="7 8" id="KW-0472">Membrane</keyword>
<dbReference type="PANTHER" id="PTHR33908">
    <property type="entry name" value="MANNOSYLTRANSFERASE YKCB-RELATED"/>
    <property type="match status" value="1"/>
</dbReference>
<feature type="transmembrane region" description="Helical" evidence="8">
    <location>
        <begin position="75"/>
        <end position="94"/>
    </location>
</feature>
<accession>A0A7V5CSN8</accession>
<keyword evidence="3" id="KW-0328">Glycosyltransferase</keyword>
<keyword evidence="6 8" id="KW-1133">Transmembrane helix</keyword>
<evidence type="ECO:0000256" key="1">
    <source>
        <dbReference type="ARBA" id="ARBA00004651"/>
    </source>
</evidence>
<dbReference type="Pfam" id="PF13231">
    <property type="entry name" value="PMT_2"/>
    <property type="match status" value="1"/>
</dbReference>
<evidence type="ECO:0000256" key="6">
    <source>
        <dbReference type="ARBA" id="ARBA00022989"/>
    </source>
</evidence>
<evidence type="ECO:0000256" key="7">
    <source>
        <dbReference type="ARBA" id="ARBA00023136"/>
    </source>
</evidence>
<dbReference type="InterPro" id="IPR050297">
    <property type="entry name" value="LipidA_mod_glycosyltrf_83"/>
</dbReference>
<dbReference type="GO" id="GO:0005886">
    <property type="term" value="C:plasma membrane"/>
    <property type="evidence" value="ECO:0007669"/>
    <property type="project" value="UniProtKB-SubCell"/>
</dbReference>